<dbReference type="RefSeq" id="WP_345117858.1">
    <property type="nucleotide sequence ID" value="NZ_BAABDH010000113.1"/>
</dbReference>
<keyword evidence="10" id="KW-1185">Reference proteome</keyword>
<feature type="domain" description="Polymerase/histidinol phosphatase N-terminal" evidence="8">
    <location>
        <begin position="5"/>
        <end position="72"/>
    </location>
</feature>
<evidence type="ECO:0000259" key="8">
    <source>
        <dbReference type="SMART" id="SM00481"/>
    </source>
</evidence>
<evidence type="ECO:0000313" key="9">
    <source>
        <dbReference type="EMBL" id="GAA3954656.1"/>
    </source>
</evidence>
<dbReference type="InterPro" id="IPR004805">
    <property type="entry name" value="DnaE2/DnaE/PolC"/>
</dbReference>
<comment type="catalytic activity">
    <reaction evidence="7">
        <text>DNA(n) + a 2'-deoxyribonucleoside 5'-triphosphate = DNA(n+1) + diphosphate</text>
        <dbReference type="Rhea" id="RHEA:22508"/>
        <dbReference type="Rhea" id="RHEA-COMP:17339"/>
        <dbReference type="Rhea" id="RHEA-COMP:17340"/>
        <dbReference type="ChEBI" id="CHEBI:33019"/>
        <dbReference type="ChEBI" id="CHEBI:61560"/>
        <dbReference type="ChEBI" id="CHEBI:173112"/>
        <dbReference type="EC" id="2.7.7.7"/>
    </reaction>
</comment>
<sequence length="1227" mass="139290">MPVFSHLHSHTQYSLLDGQASIAGLMKKAQADGMPAVALTDHGNMFGAFNFVAEANKYNVKPIVGCEFYMVEDRHKKAFSREKGERDKRYHQLLLAKDQAGYHNLSKLCSMSFIEGVYSKFPRIDKELLLKYHKGLIATSCCIGAELPQAILFQSEARAEELLKWWLDVFEDDYYIEIQRHGLMNFDGTGKSQEDVNQVLLNLARKYNVKVICTNDSHYVDQTDFAPHDILLCVNTGEEHSIPVGDFQTQYFRLISQDSKVHYDHIDNLRPLAGQDSFIRRQLQRIDEEAQSPKPRARFGFANDQFYFKTQAEMNALFADVPESVDNTNEIVDKITPPKLQRDILLPNFPLPPEHPTADAFLRHLTYKGAFEGPKCRYSDRTPEIEERLDYELRVIETMGFAGYFLITQDFINHGRSIGVAVGPGRGSAAGSAVAYCVGITNIDPIKYSLLFERFLNPERVSMPDIDIDFDDVNRQKVIDYVVNKYGKTQVAQIITFGTMAAKSSIKDVSRAMELPLQLANDLVKMVPEQVGTTLAKAFAENQELDSIRRDDAPDNLRGHILRLATQLEGSVRNTGIHAAGVIIAPDDITKYIPVSTSKDSDLLITQFDGKVIESAGMLKMDFLGLKTLTIIVDAINLIERNHGVKIDIDEIPIDDLKTYELYQRGDTIGTFQFESEGMRMYLKDLKPTNIEDLIAMNALYRPGPMQFIPNFINRKHGREVVEYPHELLEPILNYSQGIMVYQEQIMQTAQILAGYSLGGADLLRRAMGKKDMKKMAQEREKFCEGAKKLHGIVAKKANDVFDVMEKFAAYGFNRSHSAAYSVVAYQTGYLKAHYPAEYMAAVLTNNMGDIKKVTFFIEEARKQGVAVLGPDVNESILKFNVNAQGQIRFGMAAMKGSGEAAVEEIVQERDKGGHYADIFDFARRVNLRAVNKKTFESMAQAGAFDSFERYHRRQFLEAPTGDQNLIEKAMKVGQQHQAAKESAQQSLFGGGGGEMSIPMPKIHDLEPWSPTEKLRREKEIVGFYLSGHPLDDFKLEIDSYCTCGLDKIETYKNRDVTVAGLISNVLFKTTKTGQPFVSFNVEDYESSLNLALFRDDYTKFSSIINPRNYDKEQVPPMFIRGKYQQRFRDSDQFEFKVMTMEPLFHVAEKLANGVRVQLDLRTITEPFMDRFMEAVESAPGSKKLEIKFAEPHEHLAVDTYSRRYRIEPKEFIRKMREMEIDACQLI</sequence>
<evidence type="ECO:0000256" key="6">
    <source>
        <dbReference type="ARBA" id="ARBA00022932"/>
    </source>
</evidence>
<evidence type="ECO:0000313" key="10">
    <source>
        <dbReference type="Proteomes" id="UP001499909"/>
    </source>
</evidence>
<dbReference type="InterPro" id="IPR040982">
    <property type="entry name" value="DNA_pol3_finger"/>
</dbReference>
<evidence type="ECO:0000256" key="5">
    <source>
        <dbReference type="ARBA" id="ARBA00022705"/>
    </source>
</evidence>
<dbReference type="Proteomes" id="UP001499909">
    <property type="component" value="Unassembled WGS sequence"/>
</dbReference>
<evidence type="ECO:0000256" key="2">
    <source>
        <dbReference type="ARBA" id="ARBA00019114"/>
    </source>
</evidence>
<dbReference type="InterPro" id="IPR011708">
    <property type="entry name" value="DNA_pol3_alpha_NTPase_dom"/>
</dbReference>
<dbReference type="SMART" id="SM00481">
    <property type="entry name" value="POLIIIAc"/>
    <property type="match status" value="1"/>
</dbReference>
<keyword evidence="4" id="KW-0548">Nucleotidyltransferase</keyword>
<comment type="caution">
    <text evidence="9">The sequence shown here is derived from an EMBL/GenBank/DDBJ whole genome shotgun (WGS) entry which is preliminary data.</text>
</comment>
<dbReference type="Pfam" id="PF07733">
    <property type="entry name" value="DNA_pol3_alpha"/>
    <property type="match status" value="1"/>
</dbReference>
<dbReference type="Gene3D" id="1.10.150.870">
    <property type="match status" value="1"/>
</dbReference>
<dbReference type="CDD" id="cd04485">
    <property type="entry name" value="DnaE_OBF"/>
    <property type="match status" value="1"/>
</dbReference>
<dbReference type="EMBL" id="BAABDH010000113">
    <property type="protein sequence ID" value="GAA3954656.1"/>
    <property type="molecule type" value="Genomic_DNA"/>
</dbReference>
<gene>
    <name evidence="9" type="primary">dnaE</name>
    <name evidence="9" type="ORF">GCM10022406_40300</name>
</gene>
<dbReference type="CDD" id="cd12113">
    <property type="entry name" value="PHP_PolIIIA_DnaE3"/>
    <property type="match status" value="1"/>
</dbReference>
<dbReference type="Pfam" id="PF17657">
    <property type="entry name" value="DNA_pol3_finger"/>
    <property type="match status" value="1"/>
</dbReference>
<proteinExistence type="predicted"/>
<reference evidence="10" key="1">
    <citation type="journal article" date="2019" name="Int. J. Syst. Evol. Microbiol.">
        <title>The Global Catalogue of Microorganisms (GCM) 10K type strain sequencing project: providing services to taxonomists for standard genome sequencing and annotation.</title>
        <authorList>
            <consortium name="The Broad Institute Genomics Platform"/>
            <consortium name="The Broad Institute Genome Sequencing Center for Infectious Disease"/>
            <person name="Wu L."/>
            <person name="Ma J."/>
        </authorList>
    </citation>
    <scope>NUCLEOTIDE SEQUENCE [LARGE SCALE GENOMIC DNA]</scope>
    <source>
        <strain evidence="10">JCM 17214</strain>
    </source>
</reference>
<dbReference type="PANTHER" id="PTHR32294:SF0">
    <property type="entry name" value="DNA POLYMERASE III SUBUNIT ALPHA"/>
    <property type="match status" value="1"/>
</dbReference>
<dbReference type="PANTHER" id="PTHR32294">
    <property type="entry name" value="DNA POLYMERASE III SUBUNIT ALPHA"/>
    <property type="match status" value="1"/>
</dbReference>
<evidence type="ECO:0000256" key="7">
    <source>
        <dbReference type="ARBA" id="ARBA00049244"/>
    </source>
</evidence>
<dbReference type="InterPro" id="IPR004013">
    <property type="entry name" value="PHP_dom"/>
</dbReference>
<keyword evidence="6" id="KW-0239">DNA-directed DNA polymerase</keyword>
<dbReference type="InterPro" id="IPR041931">
    <property type="entry name" value="DNA_pol3_alpha_thumb_dom"/>
</dbReference>
<evidence type="ECO:0000256" key="4">
    <source>
        <dbReference type="ARBA" id="ARBA00022695"/>
    </source>
</evidence>
<organism evidence="9 10">
    <name type="scientific">Hymenobacter algoricola</name>
    <dbReference type="NCBI Taxonomy" id="486267"/>
    <lineage>
        <taxon>Bacteria</taxon>
        <taxon>Pseudomonadati</taxon>
        <taxon>Bacteroidota</taxon>
        <taxon>Cytophagia</taxon>
        <taxon>Cytophagales</taxon>
        <taxon>Hymenobacteraceae</taxon>
        <taxon>Hymenobacter</taxon>
    </lineage>
</organism>
<protein>
    <recommendedName>
        <fullName evidence="2">DNA polymerase III subunit alpha</fullName>
        <ecNumber evidence="1">2.7.7.7</ecNumber>
    </recommendedName>
</protein>
<dbReference type="Gene3D" id="3.20.20.140">
    <property type="entry name" value="Metal-dependent hydrolases"/>
    <property type="match status" value="1"/>
</dbReference>
<dbReference type="Gene3D" id="1.10.10.1600">
    <property type="entry name" value="Bacterial DNA polymerase III alpha subunit, thumb domain"/>
    <property type="match status" value="1"/>
</dbReference>
<keyword evidence="5" id="KW-0235">DNA replication</keyword>
<dbReference type="InterPro" id="IPR016195">
    <property type="entry name" value="Pol/histidinol_Pase-like"/>
</dbReference>
<dbReference type="EC" id="2.7.7.7" evidence="1"/>
<dbReference type="Pfam" id="PF02811">
    <property type="entry name" value="PHP"/>
    <property type="match status" value="1"/>
</dbReference>
<dbReference type="NCBIfam" id="NF004226">
    <property type="entry name" value="PRK05673.1"/>
    <property type="match status" value="1"/>
</dbReference>
<dbReference type="InterPro" id="IPR029460">
    <property type="entry name" value="DNAPol_HHH"/>
</dbReference>
<accession>A0ABP7NXN3</accession>
<evidence type="ECO:0000256" key="1">
    <source>
        <dbReference type="ARBA" id="ARBA00012417"/>
    </source>
</evidence>
<keyword evidence="3" id="KW-0808">Transferase</keyword>
<dbReference type="InterPro" id="IPR003141">
    <property type="entry name" value="Pol/His_phosphatase_N"/>
</dbReference>
<dbReference type="Pfam" id="PF14579">
    <property type="entry name" value="HHH_6"/>
    <property type="match status" value="1"/>
</dbReference>
<name>A0ABP7NXN3_9BACT</name>
<evidence type="ECO:0000256" key="3">
    <source>
        <dbReference type="ARBA" id="ARBA00022679"/>
    </source>
</evidence>
<dbReference type="NCBIfam" id="TIGR00594">
    <property type="entry name" value="polc"/>
    <property type="match status" value="1"/>
</dbReference>
<dbReference type="SUPFAM" id="SSF89550">
    <property type="entry name" value="PHP domain-like"/>
    <property type="match status" value="1"/>
</dbReference>